<name>A0A2N9BAW2_STRCX</name>
<dbReference type="AlphaFoldDB" id="A0A2N9BAW2"/>
<keyword evidence="3" id="KW-1185">Reference proteome</keyword>
<evidence type="ECO:0008006" key="4">
    <source>
        <dbReference type="Google" id="ProtNLM"/>
    </source>
</evidence>
<dbReference type="InterPro" id="IPR006311">
    <property type="entry name" value="TAT_signal"/>
</dbReference>
<dbReference type="EMBL" id="LT963352">
    <property type="protein sequence ID" value="SOR80497.1"/>
    <property type="molecule type" value="Genomic_DNA"/>
</dbReference>
<keyword evidence="1" id="KW-0812">Transmembrane</keyword>
<accession>A0A2N9BAW2</accession>
<organism evidence="2 3">
    <name type="scientific">Streptomyces chartreusis NRRL 3882</name>
    <dbReference type="NCBI Taxonomy" id="1079985"/>
    <lineage>
        <taxon>Bacteria</taxon>
        <taxon>Bacillati</taxon>
        <taxon>Actinomycetota</taxon>
        <taxon>Actinomycetes</taxon>
        <taxon>Kitasatosporales</taxon>
        <taxon>Streptomycetaceae</taxon>
        <taxon>Streptomyces</taxon>
    </lineage>
</organism>
<evidence type="ECO:0000313" key="2">
    <source>
        <dbReference type="EMBL" id="SOR80497.1"/>
    </source>
</evidence>
<dbReference type="InterPro" id="IPR019546">
    <property type="entry name" value="TAT_signal_bac_arc"/>
</dbReference>
<keyword evidence="1" id="KW-0472">Membrane</keyword>
<evidence type="ECO:0000313" key="3">
    <source>
        <dbReference type="Proteomes" id="UP000235464"/>
    </source>
</evidence>
<feature type="transmembrane region" description="Helical" evidence="1">
    <location>
        <begin position="39"/>
        <end position="61"/>
    </location>
</feature>
<evidence type="ECO:0000256" key="1">
    <source>
        <dbReference type="SAM" id="Phobius"/>
    </source>
</evidence>
<keyword evidence="1" id="KW-1133">Transmembrane helix</keyword>
<dbReference type="Proteomes" id="UP000235464">
    <property type="component" value="Chromosome I"/>
</dbReference>
<sequence length="282" mass="30629">MNRWNESPLNLNLPHIPRLTRRRSGPAAAHRRGLSRRALLGRVAAVGGAVGVAALPVSHFLSQAYADARNPIPGRVRDALRSAQDRTQRVLAGSRSRNGWEMENVADDGGTVYTRPVPGTPLKGIAVRMGDVETVLVHLVRRFHYEVDTLRRGDVVGWHDPSNVGKGRPESNLASGTAVRIRPGFYPRGARGGFFPQQEVVIRDILAELDGVVRWGGDDPTPDESLFSIDVRPGDKRLAQVAARVRGWQLEPGAGAGAPVNVLAGGRRKAARALERRQRTAA</sequence>
<dbReference type="PROSITE" id="PS51318">
    <property type="entry name" value="TAT"/>
    <property type="match status" value="1"/>
</dbReference>
<proteinExistence type="predicted"/>
<dbReference type="NCBIfam" id="TIGR01409">
    <property type="entry name" value="TAT_signal_seq"/>
    <property type="match status" value="1"/>
</dbReference>
<reference evidence="3" key="1">
    <citation type="submission" date="2017-11" db="EMBL/GenBank/DDBJ databases">
        <authorList>
            <person name="Wibberg D."/>
        </authorList>
    </citation>
    <scope>NUCLEOTIDE SEQUENCE [LARGE SCALE GENOMIC DNA]</scope>
</reference>
<protein>
    <recommendedName>
        <fullName evidence="4">Twin-arginine translocation signal domain-containing protein</fullName>
    </recommendedName>
</protein>
<gene>
    <name evidence="2" type="ORF">SCNRRL3882_3952</name>
</gene>